<accession>A0A2T0RIS1</accession>
<evidence type="ECO:0000313" key="4">
    <source>
        <dbReference type="EMBL" id="PRY21027.1"/>
    </source>
</evidence>
<dbReference type="GO" id="GO:0004016">
    <property type="term" value="F:adenylate cyclase activity"/>
    <property type="evidence" value="ECO:0007669"/>
    <property type="project" value="TreeGrafter"/>
</dbReference>
<comment type="caution">
    <text evidence="4">The sequence shown here is derived from an EMBL/GenBank/DDBJ whole genome shotgun (WGS) entry which is preliminary data.</text>
</comment>
<feature type="domain" description="Orc1-like AAA ATPase" evidence="3">
    <location>
        <begin position="2"/>
        <end position="148"/>
    </location>
</feature>
<sequence>MFIGRAAQLRAIEAEIDAAAEGAARAVHLVGEAGIGKTSLARRAAAEAESRGFTVSWGCAWGGALAPPYWLWSQVLDDLDVPLPEPDADQGPAARAMLLRAFLNGMRVAASGRPLLIVLDDLHDADPASLMLTGALLRSLPHRALLLVSTQRPGHERLDEVNREGVVMPVPAFGAEDIAELIAGCSPADPVDAGALLRLTGGNPFYAVESLRTGAESAAGRRLGALRSSWDDDTGRVVSAAAVLGPCPAPGLIAAVADLPPVRCTAALTSAVSAGLLDEHHRFRHALLQEHCYASIPVAERVVLHAAAADAIDRVGAALGQAAALAHHRRAAVLHGDPAVAVDATCAAARVALHAYAPEDAVAQCTAGLACIAAYGNEATTWRARLLTLRGEAEAMAGDPLTGWRSLTEAIGLASAAADPVLVAEAALRLPRRERFLLHDPELGRHVADALDGLGTDHPALRVRLLTKLAYDSAMSDDDAAGQDIRNLATADQVVAQARAVGDPGLLAEALSTKLFASWAPETLDDRLTLGPEIARLGRRTGDLSRELDGLLWQFMAEVESGRIDDAHTTLAGYTFRAERGGRPDHLAFARSRAAAMASLRGRYEEAERLADAAREHSHAAGSPDTESLYLTQLGAWAWARGGETAERLLDAYRSWDARANPLMSVVMYLYLDRPEAARLPLRATKSMLAHTPGPPRLFGYKILAEAAFLLDERDLAADLYERMLPFPDRCVISSGGAAAHGAINQALGVCAMTIGDLDAAVRWLRSAIDQNRSYSADPYVAASQADLADALLRRNDDPAEAAGLLAEAAATAERLGMDRLSARVGELRKGLPDDDRALARTIAVLGADADRSLLAAACGLPPERFLAAVARAPLAPPDITPDERRADLLRAAAAIDRLGLRRRYLGDVARYRLEALPAGDPATAVGAALEAAREALHRFRPAEAAERCTTALDAIAPYADQARGWRAELLTVLGTAQADAGARDAATRTLTEAADLADLAGVPEVAIDAVLGMPLDARFEIGSCGPVESALRARLDTAPAAHRARLLARLGADALAARPGAVRERERLVDQAVDEAHAIGDGPLLVTTLAAWLRTVLGPDRIQQRLTRGAETVDLARRHGRPAGELQARLSLFTALLTTGRIEQAEAELHQYEKLATRIDAPLFRMYAHSRRATLATLRGEFADAERLIRDAHRAGGTVTPDAHLLYGLQVLALGWARGRIDDEACLASVRRTAPAHELIVGYLLHKDGRLHEARQQLRASMKTLDVMPPGFELFGLTLVTGLAHRLGDAEAAAELRSRLTPYAHHVAVAGTGSVCLGSVARPLGLCAATTGDLDAAAALLRQALAVDRGLGALPFVAAGAHELAAVLARRNGPGDPAEASALRAEAEALAARLGVTLRPEASAPAPGGVTLSRQGDSWCLTCQGRTATLRHSKGIAQLAVLLAHPGRDIPAIELAGGIGGTGRTPVLDDAAKLAYRNRIAALKARMAEGDDATAAGREYAFLVRTLKQATGLRGRTRLISDEDERARVNVTRTLRKAIDHIVTVDEAAGLYLHGTISTGIRCRFEPA</sequence>
<dbReference type="GO" id="GO:0005524">
    <property type="term" value="F:ATP binding"/>
    <property type="evidence" value="ECO:0007669"/>
    <property type="project" value="UniProtKB-KW"/>
</dbReference>
<dbReference type="Gene3D" id="3.40.50.300">
    <property type="entry name" value="P-loop containing nucleotide triphosphate hydrolases"/>
    <property type="match status" value="1"/>
</dbReference>
<evidence type="ECO:0000313" key="5">
    <source>
        <dbReference type="Proteomes" id="UP000239209"/>
    </source>
</evidence>
<dbReference type="SUPFAM" id="SSF48452">
    <property type="entry name" value="TPR-like"/>
    <property type="match status" value="1"/>
</dbReference>
<dbReference type="InterPro" id="IPR027417">
    <property type="entry name" value="P-loop_NTPase"/>
</dbReference>
<organism evidence="4 5">
    <name type="scientific">Pseudosporangium ferrugineum</name>
    <dbReference type="NCBI Taxonomy" id="439699"/>
    <lineage>
        <taxon>Bacteria</taxon>
        <taxon>Bacillati</taxon>
        <taxon>Actinomycetota</taxon>
        <taxon>Actinomycetes</taxon>
        <taxon>Micromonosporales</taxon>
        <taxon>Micromonosporaceae</taxon>
        <taxon>Pseudosporangium</taxon>
    </lineage>
</organism>
<dbReference type="GO" id="GO:0005737">
    <property type="term" value="C:cytoplasm"/>
    <property type="evidence" value="ECO:0007669"/>
    <property type="project" value="TreeGrafter"/>
</dbReference>
<dbReference type="InterPro" id="IPR041664">
    <property type="entry name" value="AAA_16"/>
</dbReference>
<dbReference type="EMBL" id="PVZG01000021">
    <property type="protein sequence ID" value="PRY21027.1"/>
    <property type="molecule type" value="Genomic_DNA"/>
</dbReference>
<keyword evidence="5" id="KW-1185">Reference proteome</keyword>
<keyword evidence="1" id="KW-0547">Nucleotide-binding</keyword>
<proteinExistence type="predicted"/>
<dbReference type="PANTHER" id="PTHR16305">
    <property type="entry name" value="TESTICULAR SOLUBLE ADENYLYL CYCLASE"/>
    <property type="match status" value="1"/>
</dbReference>
<evidence type="ECO:0000259" key="3">
    <source>
        <dbReference type="Pfam" id="PF13191"/>
    </source>
</evidence>
<dbReference type="RefSeq" id="WP_106130342.1">
    <property type="nucleotide sequence ID" value="NZ_PVZG01000021.1"/>
</dbReference>
<keyword evidence="2" id="KW-0067">ATP-binding</keyword>
<gene>
    <name evidence="4" type="ORF">CLV70_12128</name>
</gene>
<protein>
    <submittedName>
        <fullName evidence="4">AAA ATPase-like protein</fullName>
    </submittedName>
</protein>
<dbReference type="PANTHER" id="PTHR16305:SF35">
    <property type="entry name" value="TRANSCRIPTIONAL ACTIVATOR DOMAIN"/>
    <property type="match status" value="1"/>
</dbReference>
<reference evidence="4 5" key="1">
    <citation type="submission" date="2018-03" db="EMBL/GenBank/DDBJ databases">
        <title>Genomic Encyclopedia of Archaeal and Bacterial Type Strains, Phase II (KMG-II): from individual species to whole genera.</title>
        <authorList>
            <person name="Goeker M."/>
        </authorList>
    </citation>
    <scope>NUCLEOTIDE SEQUENCE [LARGE SCALE GENOMIC DNA]</scope>
    <source>
        <strain evidence="4 5">DSM 45348</strain>
    </source>
</reference>
<dbReference type="OrthoDB" id="134712at2"/>
<dbReference type="InterPro" id="IPR011990">
    <property type="entry name" value="TPR-like_helical_dom_sf"/>
</dbReference>
<dbReference type="Proteomes" id="UP000239209">
    <property type="component" value="Unassembled WGS sequence"/>
</dbReference>
<dbReference type="Pfam" id="PF13191">
    <property type="entry name" value="AAA_16"/>
    <property type="match status" value="1"/>
</dbReference>
<evidence type="ECO:0000256" key="2">
    <source>
        <dbReference type="ARBA" id="ARBA00022840"/>
    </source>
</evidence>
<name>A0A2T0RIS1_9ACTN</name>
<evidence type="ECO:0000256" key="1">
    <source>
        <dbReference type="ARBA" id="ARBA00022741"/>
    </source>
</evidence>
<dbReference type="SUPFAM" id="SSF52540">
    <property type="entry name" value="P-loop containing nucleoside triphosphate hydrolases"/>
    <property type="match status" value="1"/>
</dbReference>